<comment type="caution">
    <text evidence="1">The sequence shown here is derived from an EMBL/GenBank/DDBJ whole genome shotgun (WGS) entry which is preliminary data.</text>
</comment>
<dbReference type="Proteomes" id="UP000789920">
    <property type="component" value="Unassembled WGS sequence"/>
</dbReference>
<reference evidence="1" key="1">
    <citation type="submission" date="2021-06" db="EMBL/GenBank/DDBJ databases">
        <authorList>
            <person name="Kallberg Y."/>
            <person name="Tangrot J."/>
            <person name="Rosling A."/>
        </authorList>
    </citation>
    <scope>NUCLEOTIDE SEQUENCE</scope>
    <source>
        <strain evidence="1">MA461A</strain>
    </source>
</reference>
<accession>A0ACA9SGZ8</accession>
<gene>
    <name evidence="1" type="ORF">RPERSI_LOCUS30622</name>
</gene>
<feature type="non-terminal residue" evidence="1">
    <location>
        <position position="1"/>
    </location>
</feature>
<feature type="non-terminal residue" evidence="1">
    <location>
        <position position="44"/>
    </location>
</feature>
<evidence type="ECO:0000313" key="1">
    <source>
        <dbReference type="EMBL" id="CAG8838303.1"/>
    </source>
</evidence>
<organism evidence="1 2">
    <name type="scientific">Racocetra persica</name>
    <dbReference type="NCBI Taxonomy" id="160502"/>
    <lineage>
        <taxon>Eukaryota</taxon>
        <taxon>Fungi</taxon>
        <taxon>Fungi incertae sedis</taxon>
        <taxon>Mucoromycota</taxon>
        <taxon>Glomeromycotina</taxon>
        <taxon>Glomeromycetes</taxon>
        <taxon>Diversisporales</taxon>
        <taxon>Gigasporaceae</taxon>
        <taxon>Racocetra</taxon>
    </lineage>
</organism>
<protein>
    <submittedName>
        <fullName evidence="1">34501_t:CDS:1</fullName>
    </submittedName>
</protein>
<proteinExistence type="predicted"/>
<name>A0ACA9SGZ8_9GLOM</name>
<dbReference type="EMBL" id="CAJVQC010120137">
    <property type="protein sequence ID" value="CAG8838303.1"/>
    <property type="molecule type" value="Genomic_DNA"/>
</dbReference>
<evidence type="ECO:0000313" key="2">
    <source>
        <dbReference type="Proteomes" id="UP000789920"/>
    </source>
</evidence>
<keyword evidence="2" id="KW-1185">Reference proteome</keyword>
<sequence length="44" mass="5110">TDQTQSEMNLIDDTPIENFLREPESSGQYLLSDYDPNEEIDIFS</sequence>